<dbReference type="PROSITE" id="PS00107">
    <property type="entry name" value="PROTEIN_KINASE_ATP"/>
    <property type="match status" value="1"/>
</dbReference>
<evidence type="ECO:0000256" key="11">
    <source>
        <dbReference type="PROSITE-ProRule" id="PRU10141"/>
    </source>
</evidence>
<dbReference type="GO" id="GO:0004692">
    <property type="term" value="F:cGMP-dependent protein kinase activity"/>
    <property type="evidence" value="ECO:0007669"/>
    <property type="project" value="UniProtKB-EC"/>
</dbReference>
<dbReference type="InterPro" id="IPR014710">
    <property type="entry name" value="RmlC-like_jellyroll"/>
</dbReference>
<dbReference type="SUPFAM" id="SSF51206">
    <property type="entry name" value="cAMP-binding domain-like"/>
    <property type="match status" value="2"/>
</dbReference>
<dbReference type="PROSITE" id="PS00108">
    <property type="entry name" value="PROTEIN_KINASE_ST"/>
    <property type="match status" value="1"/>
</dbReference>
<dbReference type="PROSITE" id="PS00888">
    <property type="entry name" value="CNMP_BINDING_1"/>
    <property type="match status" value="1"/>
</dbReference>
<evidence type="ECO:0000256" key="1">
    <source>
        <dbReference type="ARBA" id="ARBA00022527"/>
    </source>
</evidence>
<feature type="binding site" evidence="10 11">
    <location>
        <position position="414"/>
    </location>
    <ligand>
        <name>ATP</name>
        <dbReference type="ChEBI" id="CHEBI:30616"/>
    </ligand>
</feature>
<dbReference type="Gene3D" id="2.60.120.10">
    <property type="entry name" value="Jelly Rolls"/>
    <property type="match status" value="2"/>
</dbReference>
<dbReference type="PROSITE" id="PS50011">
    <property type="entry name" value="PROTEIN_KINASE_DOM"/>
    <property type="match status" value="1"/>
</dbReference>
<feature type="domain" description="Cyclic nucleotide-binding" evidence="13">
    <location>
        <begin position="108"/>
        <end position="223"/>
    </location>
</feature>
<dbReference type="InParanoid" id="A0A6P7X747"/>
<dbReference type="PANTHER" id="PTHR24353:SF118">
    <property type="entry name" value="PROTEIN KINASE CGMP-DEPENDENT 3"/>
    <property type="match status" value="1"/>
</dbReference>
<evidence type="ECO:0000256" key="3">
    <source>
        <dbReference type="ARBA" id="ARBA00022679"/>
    </source>
</evidence>
<keyword evidence="6 8" id="KW-0067">ATP-binding</keyword>
<dbReference type="CDD" id="cd05572">
    <property type="entry name" value="STKc_cGK"/>
    <property type="match status" value="1"/>
</dbReference>
<dbReference type="InterPro" id="IPR008271">
    <property type="entry name" value="Ser/Thr_kinase_AS"/>
</dbReference>
<keyword evidence="2 8" id="KW-0140">cGMP</keyword>
<dbReference type="AlphaFoldDB" id="A0A6P7X747"/>
<evidence type="ECO:0000259" key="13">
    <source>
        <dbReference type="PROSITE" id="PS50042"/>
    </source>
</evidence>
<dbReference type="PROSITE" id="PS00889">
    <property type="entry name" value="CNMP_BINDING_2"/>
    <property type="match status" value="1"/>
</dbReference>
<dbReference type="Proteomes" id="UP000515156">
    <property type="component" value="Chromosome 3"/>
</dbReference>
<accession>A0A6P7X747</accession>
<gene>
    <name evidence="15" type="primary">LOC115465137</name>
</gene>
<dbReference type="OrthoDB" id="10252171at2759"/>
<dbReference type="Gene3D" id="1.10.510.10">
    <property type="entry name" value="Transferase(Phosphotransferase) domain 1"/>
    <property type="match status" value="1"/>
</dbReference>
<keyword evidence="3 8" id="KW-0808">Transferase</keyword>
<dbReference type="InterPro" id="IPR018488">
    <property type="entry name" value="cNMP-bd_CS"/>
</dbReference>
<dbReference type="Gene3D" id="3.30.200.20">
    <property type="entry name" value="Phosphorylase Kinase, domain 1"/>
    <property type="match status" value="1"/>
</dbReference>
<name>A0A6P7X747_9AMPH</name>
<dbReference type="InterPro" id="IPR000719">
    <property type="entry name" value="Prot_kinase_dom"/>
</dbReference>
<dbReference type="GeneID" id="115465137"/>
<keyword evidence="14" id="KW-1185">Reference proteome</keyword>
<comment type="catalytic activity">
    <reaction evidence="8">
        <text>L-threonyl-[protein] + ATP = O-phospho-L-threonyl-[protein] + ADP + H(+)</text>
        <dbReference type="Rhea" id="RHEA:46608"/>
        <dbReference type="Rhea" id="RHEA-COMP:11060"/>
        <dbReference type="Rhea" id="RHEA-COMP:11605"/>
        <dbReference type="ChEBI" id="CHEBI:15378"/>
        <dbReference type="ChEBI" id="CHEBI:30013"/>
        <dbReference type="ChEBI" id="CHEBI:30616"/>
        <dbReference type="ChEBI" id="CHEBI:61977"/>
        <dbReference type="ChEBI" id="CHEBI:456216"/>
        <dbReference type="EC" id="2.7.11.12"/>
    </reaction>
</comment>
<dbReference type="PROSITE" id="PS50042">
    <property type="entry name" value="CNMP_BINDING_3"/>
    <property type="match status" value="2"/>
</dbReference>
<evidence type="ECO:0000256" key="10">
    <source>
        <dbReference type="PIRSR" id="PIRSR000559-2"/>
    </source>
</evidence>
<dbReference type="PRINTS" id="PR00103">
    <property type="entry name" value="CAMPKINASE"/>
</dbReference>
<dbReference type="KEGG" id="muo:115465137"/>
<keyword evidence="7 8" id="KW-0142">cGMP-binding</keyword>
<dbReference type="InterPro" id="IPR002374">
    <property type="entry name" value="cGMP_dep_kinase"/>
</dbReference>
<dbReference type="InterPro" id="IPR000595">
    <property type="entry name" value="cNMP-bd_dom"/>
</dbReference>
<organism evidence="14 15">
    <name type="scientific">Microcaecilia unicolor</name>
    <dbReference type="NCBI Taxonomy" id="1415580"/>
    <lineage>
        <taxon>Eukaryota</taxon>
        <taxon>Metazoa</taxon>
        <taxon>Chordata</taxon>
        <taxon>Craniata</taxon>
        <taxon>Vertebrata</taxon>
        <taxon>Euteleostomi</taxon>
        <taxon>Amphibia</taxon>
        <taxon>Gymnophiona</taxon>
        <taxon>Siphonopidae</taxon>
        <taxon>Microcaecilia</taxon>
    </lineage>
</organism>
<evidence type="ECO:0000313" key="14">
    <source>
        <dbReference type="Proteomes" id="UP000515156"/>
    </source>
</evidence>
<keyword evidence="1 8" id="KW-0723">Serine/threonine-protein kinase</keyword>
<keyword evidence="4 8" id="KW-0547">Nucleotide-binding</keyword>
<dbReference type="Pfam" id="PF00027">
    <property type="entry name" value="cNMP_binding"/>
    <property type="match status" value="2"/>
</dbReference>
<evidence type="ECO:0000256" key="6">
    <source>
        <dbReference type="ARBA" id="ARBA00022840"/>
    </source>
</evidence>
<protein>
    <recommendedName>
        <fullName evidence="8">cGMP-dependent protein kinase</fullName>
        <ecNumber evidence="8">2.7.11.12</ecNumber>
    </recommendedName>
</protein>
<dbReference type="InterPro" id="IPR018490">
    <property type="entry name" value="cNMP-bd_dom_sf"/>
</dbReference>
<dbReference type="CDD" id="cd00038">
    <property type="entry name" value="CAP_ED"/>
    <property type="match status" value="2"/>
</dbReference>
<dbReference type="GO" id="GO:0030553">
    <property type="term" value="F:cGMP binding"/>
    <property type="evidence" value="ECO:0007669"/>
    <property type="project" value="UniProtKB-KW"/>
</dbReference>
<feature type="active site" description="Proton acceptor" evidence="9">
    <location>
        <position position="508"/>
    </location>
</feature>
<comment type="similarity">
    <text evidence="8">Belongs to the protein kinase superfamily. AGC Ser/Thr protein kinase family. cGMP subfamily.</text>
</comment>
<feature type="binding site" evidence="10">
    <location>
        <begin position="389"/>
        <end position="397"/>
    </location>
    <ligand>
        <name>ATP</name>
        <dbReference type="ChEBI" id="CHEBI:30616"/>
    </ligand>
</feature>
<evidence type="ECO:0000256" key="4">
    <source>
        <dbReference type="ARBA" id="ARBA00022741"/>
    </source>
</evidence>
<evidence type="ECO:0000256" key="5">
    <source>
        <dbReference type="ARBA" id="ARBA00022777"/>
    </source>
</evidence>
<evidence type="ECO:0000256" key="7">
    <source>
        <dbReference type="ARBA" id="ARBA00022992"/>
    </source>
</evidence>
<dbReference type="SMART" id="SM00100">
    <property type="entry name" value="cNMP"/>
    <property type="match status" value="2"/>
</dbReference>
<dbReference type="InterPro" id="IPR011009">
    <property type="entry name" value="Kinase-like_dom_sf"/>
</dbReference>
<dbReference type="Pfam" id="PF00069">
    <property type="entry name" value="Pkinase"/>
    <property type="match status" value="1"/>
</dbReference>
<proteinExistence type="inferred from homology"/>
<dbReference type="InterPro" id="IPR017441">
    <property type="entry name" value="Protein_kinase_ATP_BS"/>
</dbReference>
<keyword evidence="5 8" id="KW-0418">Kinase</keyword>
<dbReference type="FunFam" id="1.10.510.10:FF:000210">
    <property type="entry name" value="Non-specific serine/threonine protein kinase"/>
    <property type="match status" value="1"/>
</dbReference>
<evidence type="ECO:0000256" key="2">
    <source>
        <dbReference type="ARBA" id="ARBA00022535"/>
    </source>
</evidence>
<dbReference type="GO" id="GO:0005524">
    <property type="term" value="F:ATP binding"/>
    <property type="evidence" value="ECO:0007669"/>
    <property type="project" value="UniProtKB-UniRule"/>
</dbReference>
<sequence>MDVSSDSLNLTDILEKSQEEGMDRQLRLARLQMEKQYLQSMELKNNQQHTCEEQEHSRTHEDDMVRQSRGQQIVPEPLPNITDIQVPRFPKSSRAFRQIVKAIKANEVLKRLGEEQLDTVVESFTLAQYGKGDTVIHEGSEGTTMYIIAEGQLFVTQRGQPLRSLSTGDVFGELAILYNCKRTATVTATTDVKLWEIDRQTYRTIVTQKHKQKRQAILGFLKEAHTLNGLSDTQLSRIIDSMEECKFHPGDVIVQEGDEGKSFFIILKGEVQVTKETNGRQEQIRIMRAGEHFGELALIRNICRTATCTALGDVTCITMSKEDFEETVPVDTVELPMVDLLDIEALNLTGRKRISFPDRSNVASAPLRLQDLVPVRYSEGKYVGQPVTLGTGGFGRVELVSWGPGKPVEYFALKKIRKTHVVHTRQEEHVKMERQALLLSHSPFIVRLYETFRDSRYVYMALEFCEGGELWTKLREAKYFTEEVTIFCTACVVEALEYLHSNRIVYRDLKPENLMMDKHGYVKLVDFGFAKLLLKGEKTYSFCGTPEYLAPEILLNEGHDFAVDFWMLGILIFELLVGRPPFCSSDPRKIYSRILDGEIYFPTYVSEAACSIILKLCRNRPGRRLGNTRNGIRGIKKHRWFHKIKWEKLAAQQLSAPTAWLIKKGSPYVNFKRYSMDMSAEEEEFSGWDEDF</sequence>
<dbReference type="RefSeq" id="XP_030051397.1">
    <property type="nucleotide sequence ID" value="XM_030195537.1"/>
</dbReference>
<dbReference type="PIRSF" id="PIRSF000559">
    <property type="entry name" value="cGMP-dep_kinase"/>
    <property type="match status" value="1"/>
</dbReference>
<feature type="domain" description="Protein kinase" evidence="12">
    <location>
        <begin position="383"/>
        <end position="641"/>
    </location>
</feature>
<dbReference type="PANTHER" id="PTHR24353">
    <property type="entry name" value="CYCLIC NUCLEOTIDE-DEPENDENT PROTEIN KINASE"/>
    <property type="match status" value="1"/>
</dbReference>
<dbReference type="InterPro" id="IPR035014">
    <property type="entry name" value="STKc_cGK"/>
</dbReference>
<evidence type="ECO:0000256" key="8">
    <source>
        <dbReference type="PIRNR" id="PIRNR000559"/>
    </source>
</evidence>
<dbReference type="SMART" id="SM00220">
    <property type="entry name" value="S_TKc"/>
    <property type="match status" value="1"/>
</dbReference>
<dbReference type="EC" id="2.7.11.12" evidence="8"/>
<evidence type="ECO:0000259" key="12">
    <source>
        <dbReference type="PROSITE" id="PS50011"/>
    </source>
</evidence>
<feature type="domain" description="Cyclic nucleotide-binding" evidence="13">
    <location>
        <begin position="226"/>
        <end position="328"/>
    </location>
</feature>
<evidence type="ECO:0000256" key="9">
    <source>
        <dbReference type="PIRSR" id="PIRSR000559-1"/>
    </source>
</evidence>
<reference evidence="15" key="1">
    <citation type="submission" date="2025-08" db="UniProtKB">
        <authorList>
            <consortium name="RefSeq"/>
        </authorList>
    </citation>
    <scope>IDENTIFICATION</scope>
</reference>
<evidence type="ECO:0000313" key="15">
    <source>
        <dbReference type="RefSeq" id="XP_030051397.1"/>
    </source>
</evidence>
<dbReference type="SUPFAM" id="SSF56112">
    <property type="entry name" value="Protein kinase-like (PK-like)"/>
    <property type="match status" value="1"/>
</dbReference>